<dbReference type="EMBL" id="KZ305046">
    <property type="protein sequence ID" value="PIA37898.1"/>
    <property type="molecule type" value="Genomic_DNA"/>
</dbReference>
<evidence type="ECO:0000256" key="1">
    <source>
        <dbReference type="SAM" id="Phobius"/>
    </source>
</evidence>
<name>A0A2G5D321_AQUCA</name>
<proteinExistence type="predicted"/>
<gene>
    <name evidence="2" type="ORF">AQUCO_02900031v1</name>
</gene>
<organism evidence="2 3">
    <name type="scientific">Aquilegia coerulea</name>
    <name type="common">Rocky mountain columbine</name>
    <dbReference type="NCBI Taxonomy" id="218851"/>
    <lineage>
        <taxon>Eukaryota</taxon>
        <taxon>Viridiplantae</taxon>
        <taxon>Streptophyta</taxon>
        <taxon>Embryophyta</taxon>
        <taxon>Tracheophyta</taxon>
        <taxon>Spermatophyta</taxon>
        <taxon>Magnoliopsida</taxon>
        <taxon>Ranunculales</taxon>
        <taxon>Ranunculaceae</taxon>
        <taxon>Thalictroideae</taxon>
        <taxon>Aquilegia</taxon>
    </lineage>
</organism>
<dbReference type="Proteomes" id="UP000230069">
    <property type="component" value="Unassembled WGS sequence"/>
</dbReference>
<accession>A0A2G5D321</accession>
<feature type="transmembrane region" description="Helical" evidence="1">
    <location>
        <begin position="35"/>
        <end position="61"/>
    </location>
</feature>
<reference evidence="2 3" key="1">
    <citation type="submission" date="2017-09" db="EMBL/GenBank/DDBJ databases">
        <title>WGS assembly of Aquilegia coerulea Goldsmith.</title>
        <authorList>
            <person name="Hodges S."/>
            <person name="Kramer E."/>
            <person name="Nordborg M."/>
            <person name="Tomkins J."/>
            <person name="Borevitz J."/>
            <person name="Derieg N."/>
            <person name="Yan J."/>
            <person name="Mihaltcheva S."/>
            <person name="Hayes R.D."/>
            <person name="Rokhsar D."/>
        </authorList>
    </citation>
    <scope>NUCLEOTIDE SEQUENCE [LARGE SCALE GENOMIC DNA]</scope>
    <source>
        <strain evidence="3">cv. Goldsmith</strain>
    </source>
</reference>
<sequence length="73" mass="8207">MQSMESPLDTQTEYNYNTCIICKFGGELLVCDPSLVILICLIVIAWNTTLDVGCVFAKTFLIRKANKFDKKIA</sequence>
<keyword evidence="1" id="KW-1133">Transmembrane helix</keyword>
<keyword evidence="3" id="KW-1185">Reference proteome</keyword>
<dbReference type="InParanoid" id="A0A2G5D321"/>
<keyword evidence="1" id="KW-0472">Membrane</keyword>
<protein>
    <submittedName>
        <fullName evidence="2">Uncharacterized protein</fullName>
    </submittedName>
</protein>
<dbReference type="AlphaFoldDB" id="A0A2G5D321"/>
<evidence type="ECO:0000313" key="3">
    <source>
        <dbReference type="Proteomes" id="UP000230069"/>
    </source>
</evidence>
<evidence type="ECO:0000313" key="2">
    <source>
        <dbReference type="EMBL" id="PIA37898.1"/>
    </source>
</evidence>
<keyword evidence="1" id="KW-0812">Transmembrane</keyword>